<dbReference type="NCBIfam" id="TIGR01692">
    <property type="entry name" value="HIBADH"/>
    <property type="match status" value="1"/>
</dbReference>
<name>A0ABM1MNZ5_NICVS</name>
<dbReference type="PANTHER" id="PTHR22981">
    <property type="entry name" value="3-HYDROXYISOBUTYRATE DEHYDROGENASE-RELATED"/>
    <property type="match status" value="1"/>
</dbReference>
<evidence type="ECO:0000256" key="3">
    <source>
        <dbReference type="ARBA" id="ARBA00012991"/>
    </source>
</evidence>
<dbReference type="SUPFAM" id="SSF51735">
    <property type="entry name" value="NAD(P)-binding Rossmann-fold domains"/>
    <property type="match status" value="1"/>
</dbReference>
<reference evidence="12" key="1">
    <citation type="submission" date="2025-08" db="UniProtKB">
        <authorList>
            <consortium name="RefSeq"/>
        </authorList>
    </citation>
    <scope>IDENTIFICATION</scope>
    <source>
        <tissue evidence="12">Whole Larva</tissue>
    </source>
</reference>
<gene>
    <name evidence="12" type="primary">LOC108562456</name>
</gene>
<dbReference type="EC" id="1.1.1.31" evidence="3 8"/>
<accession>A0ABM1MNZ5</accession>
<keyword evidence="6 8" id="KW-0520">NAD</keyword>
<evidence type="ECO:0000256" key="4">
    <source>
        <dbReference type="ARBA" id="ARBA00022456"/>
    </source>
</evidence>
<dbReference type="SUPFAM" id="SSF48179">
    <property type="entry name" value="6-phosphogluconate dehydrogenase C-terminal domain-like"/>
    <property type="match status" value="1"/>
</dbReference>
<dbReference type="InterPro" id="IPR006115">
    <property type="entry name" value="6PGDH_NADP-bd"/>
</dbReference>
<evidence type="ECO:0000256" key="6">
    <source>
        <dbReference type="ARBA" id="ARBA00023027"/>
    </source>
</evidence>
<protein>
    <recommendedName>
        <fullName evidence="3 8">3-hydroxyisobutyrate dehydrogenase</fullName>
        <shortName evidence="8">HIBADH</shortName>
        <ecNumber evidence="3 8">1.1.1.31</ecNumber>
    </recommendedName>
</protein>
<feature type="domain" description="3-hydroxyisobutyrate dehydrogenase-like NAD-binding" evidence="10">
    <location>
        <begin position="184"/>
        <end position="310"/>
    </location>
</feature>
<evidence type="ECO:0000256" key="5">
    <source>
        <dbReference type="ARBA" id="ARBA00023002"/>
    </source>
</evidence>
<dbReference type="InterPro" id="IPR011548">
    <property type="entry name" value="HIBADH"/>
</dbReference>
<evidence type="ECO:0000256" key="1">
    <source>
        <dbReference type="ARBA" id="ARBA00005109"/>
    </source>
</evidence>
<feature type="domain" description="6-phosphogluconate dehydrogenase NADP-binding" evidence="9">
    <location>
        <begin position="24"/>
        <end position="181"/>
    </location>
</feature>
<evidence type="ECO:0000256" key="7">
    <source>
        <dbReference type="ARBA" id="ARBA00049197"/>
    </source>
</evidence>
<comment type="pathway">
    <text evidence="1 8">Amino-acid degradation; L-valine degradation.</text>
</comment>
<dbReference type="Gene3D" id="3.40.50.720">
    <property type="entry name" value="NAD(P)-binding Rossmann-like Domain"/>
    <property type="match status" value="1"/>
</dbReference>
<dbReference type="InterPro" id="IPR008927">
    <property type="entry name" value="6-PGluconate_DH-like_C_sf"/>
</dbReference>
<keyword evidence="4 8" id="KW-0101">Branched-chain amino acid catabolism</keyword>
<evidence type="ECO:0000313" key="12">
    <source>
        <dbReference type="RefSeq" id="XP_017776295.1"/>
    </source>
</evidence>
<dbReference type="PROSITE" id="PS00895">
    <property type="entry name" value="3_HYDROXYISOBUT_DH"/>
    <property type="match status" value="1"/>
</dbReference>
<dbReference type="Proteomes" id="UP000695000">
    <property type="component" value="Unplaced"/>
</dbReference>
<dbReference type="InterPro" id="IPR015815">
    <property type="entry name" value="HIBADH-related"/>
</dbReference>
<dbReference type="InterPro" id="IPR029154">
    <property type="entry name" value="HIBADH-like_NADP-bd"/>
</dbReference>
<sequence length="316" mass="33597">MFQRTSVLLCRVERFAQTRTITNNVGFIGLGNMGSHMANHLAKQGRKLKVFDVVADAAKSVPGAIVCKTPQEAATDVSVVFTMLPDGNVVKDTVLRNEGIAKGIKKDALMIDCSTIEPTTAKELHTIAKDNGYRFIDCPVSGGVTGAAAGTLTYMIGGDIKDVDTARQYLLQAGKNIFHCGGPGAGQVAKLCNNLILGVTMAGTAESMNMGLKYGLDPKVLTDIINVSTGRSWSSETYNPHPGILPNVPSSKNYDGGFMVKLIAKDLGLAEGAALAANAPVPMTAAVHQLYRAMMNHGLGDKDFSVIYQFLQGKKF</sequence>
<dbReference type="InterPro" id="IPR013328">
    <property type="entry name" value="6PGD_dom2"/>
</dbReference>
<keyword evidence="11" id="KW-1185">Reference proteome</keyword>
<dbReference type="RefSeq" id="XP_017776295.1">
    <property type="nucleotide sequence ID" value="XM_017920806.1"/>
</dbReference>
<organism evidence="11 12">
    <name type="scientific">Nicrophorus vespilloides</name>
    <name type="common">Boreal carrion beetle</name>
    <dbReference type="NCBI Taxonomy" id="110193"/>
    <lineage>
        <taxon>Eukaryota</taxon>
        <taxon>Metazoa</taxon>
        <taxon>Ecdysozoa</taxon>
        <taxon>Arthropoda</taxon>
        <taxon>Hexapoda</taxon>
        <taxon>Insecta</taxon>
        <taxon>Pterygota</taxon>
        <taxon>Neoptera</taxon>
        <taxon>Endopterygota</taxon>
        <taxon>Coleoptera</taxon>
        <taxon>Polyphaga</taxon>
        <taxon>Staphyliniformia</taxon>
        <taxon>Silphidae</taxon>
        <taxon>Nicrophorinae</taxon>
        <taxon>Nicrophorus</taxon>
    </lineage>
</organism>
<proteinExistence type="inferred from homology"/>
<dbReference type="Pfam" id="PF03446">
    <property type="entry name" value="NAD_binding_2"/>
    <property type="match status" value="1"/>
</dbReference>
<comment type="similarity">
    <text evidence="2">Belongs to the HIBADH-related family. 3-hydroxyisobutyrate dehydrogenase subfamily.</text>
</comment>
<evidence type="ECO:0000313" key="11">
    <source>
        <dbReference type="Proteomes" id="UP000695000"/>
    </source>
</evidence>
<dbReference type="GeneID" id="108562456"/>
<dbReference type="PANTHER" id="PTHR22981:SF7">
    <property type="entry name" value="3-HYDROXYISOBUTYRATE DEHYDROGENASE, MITOCHONDRIAL"/>
    <property type="match status" value="1"/>
</dbReference>
<evidence type="ECO:0000259" key="9">
    <source>
        <dbReference type="Pfam" id="PF03446"/>
    </source>
</evidence>
<dbReference type="Pfam" id="PF14833">
    <property type="entry name" value="NAD_binding_11"/>
    <property type="match status" value="1"/>
</dbReference>
<evidence type="ECO:0000256" key="8">
    <source>
        <dbReference type="RuleBase" id="RU910714"/>
    </source>
</evidence>
<dbReference type="InterPro" id="IPR036291">
    <property type="entry name" value="NAD(P)-bd_dom_sf"/>
</dbReference>
<evidence type="ECO:0000256" key="2">
    <source>
        <dbReference type="ARBA" id="ARBA00006013"/>
    </source>
</evidence>
<dbReference type="InterPro" id="IPR002204">
    <property type="entry name" value="3-OH-isobutyrate_DH-rel_CS"/>
</dbReference>
<keyword evidence="5 8" id="KW-0560">Oxidoreductase</keyword>
<evidence type="ECO:0000259" key="10">
    <source>
        <dbReference type="Pfam" id="PF14833"/>
    </source>
</evidence>
<dbReference type="PIRSF" id="PIRSF000103">
    <property type="entry name" value="HIBADH"/>
    <property type="match status" value="1"/>
</dbReference>
<comment type="catalytic activity">
    <reaction evidence="7 8">
        <text>3-hydroxy-2-methylpropanoate + NAD(+) = 2-methyl-3-oxopropanoate + NADH + H(+)</text>
        <dbReference type="Rhea" id="RHEA:17681"/>
        <dbReference type="ChEBI" id="CHEBI:11805"/>
        <dbReference type="ChEBI" id="CHEBI:15378"/>
        <dbReference type="ChEBI" id="CHEBI:57540"/>
        <dbReference type="ChEBI" id="CHEBI:57700"/>
        <dbReference type="ChEBI" id="CHEBI:57945"/>
        <dbReference type="EC" id="1.1.1.31"/>
    </reaction>
</comment>
<dbReference type="Gene3D" id="1.10.1040.10">
    <property type="entry name" value="N-(1-d-carboxylethyl)-l-norvaline Dehydrogenase, domain 2"/>
    <property type="match status" value="1"/>
</dbReference>